<reference evidence="1 2" key="1">
    <citation type="submission" date="2015-12" db="EMBL/GenBank/DDBJ databases">
        <title>Draft genome sequence of Moniliophthora roreri, the causal agent of frosty pod rot of cacao.</title>
        <authorList>
            <person name="Aime M.C."/>
            <person name="Diaz-Valderrama J.R."/>
            <person name="Kijpornyongpan T."/>
            <person name="Phillips-Mora W."/>
        </authorList>
    </citation>
    <scope>NUCLEOTIDE SEQUENCE [LARGE SCALE GENOMIC DNA]</scope>
    <source>
        <strain evidence="1 2">MCA 2952</strain>
    </source>
</reference>
<accession>A0A0W0FI77</accession>
<name>A0A0W0FI77_MONRR</name>
<organism evidence="1 2">
    <name type="scientific">Moniliophthora roreri</name>
    <name type="common">Frosty pod rot fungus</name>
    <name type="synonym">Monilia roreri</name>
    <dbReference type="NCBI Taxonomy" id="221103"/>
    <lineage>
        <taxon>Eukaryota</taxon>
        <taxon>Fungi</taxon>
        <taxon>Dikarya</taxon>
        <taxon>Basidiomycota</taxon>
        <taxon>Agaricomycotina</taxon>
        <taxon>Agaricomycetes</taxon>
        <taxon>Agaricomycetidae</taxon>
        <taxon>Agaricales</taxon>
        <taxon>Marasmiineae</taxon>
        <taxon>Marasmiaceae</taxon>
        <taxon>Moniliophthora</taxon>
    </lineage>
</organism>
<dbReference type="Proteomes" id="UP000054988">
    <property type="component" value="Unassembled WGS sequence"/>
</dbReference>
<dbReference type="AlphaFoldDB" id="A0A0W0FI77"/>
<evidence type="ECO:0000313" key="1">
    <source>
        <dbReference type="EMBL" id="KTB36023.1"/>
    </source>
</evidence>
<comment type="caution">
    <text evidence="1">The sequence shown here is derived from an EMBL/GenBank/DDBJ whole genome shotgun (WGS) entry which is preliminary data.</text>
</comment>
<sequence>MVHLHYTDGQNYARFLYPRKHGVPLFYPEPNASSIFPQAHQETGVRVGDLGVLTPEGRFDFVFNVCRPADDPIQWKGVPDNFEQLITTGSLHETRCYLRRGALVYSLDASTKGISLKGTAPVPGTPFGIGAGAEIEFSKGSGAALSLPNGGSLLETDENIAFLEYAKKHAKSWYHFVNAVLGRNASNGSLYLITGHVKSDAWDLAVARNPSSRQRISLIFDAGLGASRRLSLSRESRLLDSVTDRTSKDLEQTVLKNQTMFVRGLQISINGRRQQHSKVVVTAAMGAKDLFQESNSVHHIAMNSLLKSVGKQGVRITPSCVHPKVQTRPPLPPLHNYHYPLIHVSLTTLSTSGQHLLHIIISKVSVSTSVTIDVSYGDSSDANSMTMLRSNQVNNQLVSNRKPYHPLSVIHDFILEQEDVEVVITHDNDWIGLFEDKDTEMPDDAVLLQRFQDRFAVSVDKG</sequence>
<evidence type="ECO:0000313" key="2">
    <source>
        <dbReference type="Proteomes" id="UP000054988"/>
    </source>
</evidence>
<gene>
    <name evidence="1" type="ORF">WG66_11404</name>
</gene>
<protein>
    <submittedName>
        <fullName evidence="1">Uncharacterized protein</fullName>
    </submittedName>
</protein>
<proteinExistence type="predicted"/>
<dbReference type="EMBL" id="LATX01001935">
    <property type="protein sequence ID" value="KTB36023.1"/>
    <property type="molecule type" value="Genomic_DNA"/>
</dbReference>